<protein>
    <submittedName>
        <fullName evidence="4">Phosphopantetheine-binding protein</fullName>
    </submittedName>
</protein>
<dbReference type="RefSeq" id="WP_276095719.1">
    <property type="nucleotide sequence ID" value="NZ_JARJBC010000019.1"/>
</dbReference>
<keyword evidence="5" id="KW-1185">Reference proteome</keyword>
<gene>
    <name evidence="4" type="ORF">P3G67_26255</name>
</gene>
<dbReference type="Proteomes" id="UP001216579">
    <property type="component" value="Unassembled WGS sequence"/>
</dbReference>
<dbReference type="EMBL" id="JARJBC010000019">
    <property type="protein sequence ID" value="MDF3292667.1"/>
    <property type="molecule type" value="Genomic_DNA"/>
</dbReference>
<evidence type="ECO:0000256" key="1">
    <source>
        <dbReference type="ARBA" id="ARBA00022450"/>
    </source>
</evidence>
<keyword evidence="2" id="KW-0597">Phosphoprotein</keyword>
<dbReference type="InterPro" id="IPR036736">
    <property type="entry name" value="ACP-like_sf"/>
</dbReference>
<evidence type="ECO:0000313" key="5">
    <source>
        <dbReference type="Proteomes" id="UP001216579"/>
    </source>
</evidence>
<dbReference type="Pfam" id="PF00550">
    <property type="entry name" value="PP-binding"/>
    <property type="match status" value="1"/>
</dbReference>
<evidence type="ECO:0000313" key="4">
    <source>
        <dbReference type="EMBL" id="MDF3292667.1"/>
    </source>
</evidence>
<dbReference type="SUPFAM" id="SSF47336">
    <property type="entry name" value="ACP-like"/>
    <property type="match status" value="1"/>
</dbReference>
<name>A0ABT5ZS66_9ACTN</name>
<evidence type="ECO:0000256" key="2">
    <source>
        <dbReference type="ARBA" id="ARBA00022553"/>
    </source>
</evidence>
<comment type="caution">
    <text evidence="4">The sequence shown here is derived from an EMBL/GenBank/DDBJ whole genome shotgun (WGS) entry which is preliminary data.</text>
</comment>
<accession>A0ABT5ZS66</accession>
<evidence type="ECO:0000259" key="3">
    <source>
        <dbReference type="PROSITE" id="PS50075"/>
    </source>
</evidence>
<proteinExistence type="predicted"/>
<dbReference type="Gene3D" id="1.10.1200.10">
    <property type="entry name" value="ACP-like"/>
    <property type="match status" value="1"/>
</dbReference>
<organism evidence="4 5">
    <name type="scientific">Streptomyces silvisoli</name>
    <dbReference type="NCBI Taxonomy" id="3034235"/>
    <lineage>
        <taxon>Bacteria</taxon>
        <taxon>Bacillati</taxon>
        <taxon>Actinomycetota</taxon>
        <taxon>Actinomycetes</taxon>
        <taxon>Kitasatosporales</taxon>
        <taxon>Streptomycetaceae</taxon>
        <taxon>Streptomyces</taxon>
    </lineage>
</organism>
<dbReference type="InterPro" id="IPR006162">
    <property type="entry name" value="Ppantetheine_attach_site"/>
</dbReference>
<keyword evidence="1" id="KW-0596">Phosphopantetheine</keyword>
<sequence length="86" mass="9291">MNASSDYAAYIALVRRHLPQVGEAPLSGGSVLEDLGLDSLGTVRLLAELEDTFGKELPEEALHESTFQTVDSLWEAFQLFAAPVAD</sequence>
<dbReference type="PROSITE" id="PS00012">
    <property type="entry name" value="PHOSPHOPANTETHEINE"/>
    <property type="match status" value="1"/>
</dbReference>
<feature type="domain" description="Carrier" evidence="3">
    <location>
        <begin position="4"/>
        <end position="81"/>
    </location>
</feature>
<dbReference type="InterPro" id="IPR009081">
    <property type="entry name" value="PP-bd_ACP"/>
</dbReference>
<reference evidence="4 5" key="1">
    <citation type="submission" date="2023-03" db="EMBL/GenBank/DDBJ databases">
        <title>Draft genome sequence of Streptomyces sp. RB6PN23 isolated from peat swamp forest in Thailand.</title>
        <authorList>
            <person name="Klaysubun C."/>
            <person name="Duangmal K."/>
        </authorList>
    </citation>
    <scope>NUCLEOTIDE SEQUENCE [LARGE SCALE GENOMIC DNA]</scope>
    <source>
        <strain evidence="4 5">RB6PN23</strain>
    </source>
</reference>
<dbReference type="PROSITE" id="PS50075">
    <property type="entry name" value="CARRIER"/>
    <property type="match status" value="1"/>
</dbReference>